<feature type="region of interest" description="Disordered" evidence="6">
    <location>
        <begin position="282"/>
        <end position="307"/>
    </location>
</feature>
<evidence type="ECO:0000256" key="6">
    <source>
        <dbReference type="SAM" id="MobiDB-lite"/>
    </source>
</evidence>
<comment type="subcellular location">
    <subcellularLocation>
        <location evidence="1">Cytoplasm</location>
    </subcellularLocation>
</comment>
<dbReference type="OrthoDB" id="7862313at2759"/>
<feature type="region of interest" description="Disordered" evidence="6">
    <location>
        <begin position="359"/>
        <end position="389"/>
    </location>
</feature>
<feature type="compositionally biased region" description="Low complexity" evidence="6">
    <location>
        <begin position="282"/>
        <end position="291"/>
    </location>
</feature>
<keyword evidence="4" id="KW-0677">Repeat</keyword>
<organism evidence="7 8">
    <name type="scientific">Microbotryum intermedium</name>
    <dbReference type="NCBI Taxonomy" id="269621"/>
    <lineage>
        <taxon>Eukaryota</taxon>
        <taxon>Fungi</taxon>
        <taxon>Dikarya</taxon>
        <taxon>Basidiomycota</taxon>
        <taxon>Pucciniomycotina</taxon>
        <taxon>Microbotryomycetes</taxon>
        <taxon>Microbotryales</taxon>
        <taxon>Microbotryaceae</taxon>
        <taxon>Microbotryum</taxon>
    </lineage>
</organism>
<dbReference type="Proteomes" id="UP000198372">
    <property type="component" value="Unassembled WGS sequence"/>
</dbReference>
<accession>A0A238FFT8</accession>
<sequence>MLPSLAGPLSPPMQYIRLFRQAEREALAGGKDLSHVEETSEPSDDEQDVMDTEVVTVAEVLAKVDDIIQCAATAPIDAATRWARLAPSLSNKASSSMVLREKVVSFLGMIESWFVAEDEKVKEGACKALEASAQAELPRIDVAAERFIPLLLQTLSVSSIHQTALSALDAYIDELPSHVVAPHVAPLVERLLHYLSAAPAEETEHYVEALGSLAYAAKSAFAPVLGQAIQPLLAIQARPAAEQLGTLRVAVQEALSAFVESSGAEAFRPFLQSTLAVATVQASAKPSAEPQAPEPEGEGDDDEDDDAEADAIALRCASFDLLASVAKTYGAEITDALPSICPVLLETIERDEEAELVAALDATEEKQIDESAASDDDDDDDDYEDVEGDADSIGDLISFETDQGHAISACVEIFSAAKQSFAPYLERVGAALLKHVKSEGDMDVVLAAAQGLLKALEILQEMSGAAKWEQGSPMASFSIEYTTALVPFCAEAQQLVTVAMPKILELIDEGAEEDSELDSLLPDLCICLGGTLEKLGPAVLTSQRECGLVSSRIAQGMTLTRTMRLSEVETLCETIKMVLEQRSSADGEENVNDAGARSLLERISGGAMFQDLDTLRALANLLGALMTVYGASIAPFVSTNLTAILRLAGTSHSPSERCIVLACVAEVASGLQSAVTPFTQPIFTAIALCLDKDQNAAVRTNAMNALGCLVQNSDDAQLLHQQSLCEALTKVEDAFKRNEVEHDDVLGDNACALVARILLKNDALLPLEQLGPIWLATLPIRVDFEETETVLKALDKLIRAENPVIVAHLPQILSYFVVVLDSTKYGVWPEAAIAQVSQKGLDIVISLARDLAAGPQASAIHGAGLTAFLQ</sequence>
<dbReference type="InterPro" id="IPR040122">
    <property type="entry name" value="Importin_beta"/>
</dbReference>
<dbReference type="InterPro" id="IPR011989">
    <property type="entry name" value="ARM-like"/>
</dbReference>
<evidence type="ECO:0000256" key="5">
    <source>
        <dbReference type="ARBA" id="ARBA00022927"/>
    </source>
</evidence>
<keyword evidence="8" id="KW-1185">Reference proteome</keyword>
<reference evidence="8" key="1">
    <citation type="submission" date="2016-09" db="EMBL/GenBank/DDBJ databases">
        <authorList>
            <person name="Jeantristanb JTB J.-T."/>
            <person name="Ricardo R."/>
        </authorList>
    </citation>
    <scope>NUCLEOTIDE SEQUENCE [LARGE SCALE GENOMIC DNA]</scope>
</reference>
<dbReference type="AlphaFoldDB" id="A0A238FFT8"/>
<dbReference type="SUPFAM" id="SSF48371">
    <property type="entry name" value="ARM repeat"/>
    <property type="match status" value="2"/>
</dbReference>
<dbReference type="GO" id="GO:0005737">
    <property type="term" value="C:cytoplasm"/>
    <property type="evidence" value="ECO:0007669"/>
    <property type="project" value="UniProtKB-SubCell"/>
</dbReference>
<keyword evidence="2" id="KW-0813">Transport</keyword>
<name>A0A238FFT8_9BASI</name>
<keyword evidence="3" id="KW-0963">Cytoplasm</keyword>
<dbReference type="GO" id="GO:0006606">
    <property type="term" value="P:protein import into nucleus"/>
    <property type="evidence" value="ECO:0007669"/>
    <property type="project" value="InterPro"/>
</dbReference>
<feature type="region of interest" description="Disordered" evidence="6">
    <location>
        <begin position="29"/>
        <end position="49"/>
    </location>
</feature>
<keyword evidence="5" id="KW-0653">Protein transport</keyword>
<protein>
    <submittedName>
        <fullName evidence="7">BQ2448_1402 protein</fullName>
    </submittedName>
</protein>
<dbReference type="Gene3D" id="1.25.10.10">
    <property type="entry name" value="Leucine-rich Repeat Variant"/>
    <property type="match status" value="1"/>
</dbReference>
<evidence type="ECO:0000313" key="7">
    <source>
        <dbReference type="EMBL" id="SCV70008.1"/>
    </source>
</evidence>
<feature type="compositionally biased region" description="Basic and acidic residues" evidence="6">
    <location>
        <begin position="29"/>
        <end position="38"/>
    </location>
</feature>
<evidence type="ECO:0000313" key="8">
    <source>
        <dbReference type="Proteomes" id="UP000198372"/>
    </source>
</evidence>
<evidence type="ECO:0000256" key="2">
    <source>
        <dbReference type="ARBA" id="ARBA00022448"/>
    </source>
</evidence>
<dbReference type="PANTHER" id="PTHR10527">
    <property type="entry name" value="IMPORTIN BETA"/>
    <property type="match status" value="1"/>
</dbReference>
<evidence type="ECO:0000256" key="1">
    <source>
        <dbReference type="ARBA" id="ARBA00004496"/>
    </source>
</evidence>
<feature type="compositionally biased region" description="Acidic residues" evidence="6">
    <location>
        <begin position="295"/>
        <end position="307"/>
    </location>
</feature>
<evidence type="ECO:0000256" key="3">
    <source>
        <dbReference type="ARBA" id="ARBA00022490"/>
    </source>
</evidence>
<dbReference type="EMBL" id="FMSP01000005">
    <property type="protein sequence ID" value="SCV70008.1"/>
    <property type="molecule type" value="Genomic_DNA"/>
</dbReference>
<dbReference type="STRING" id="269621.A0A238FFT8"/>
<proteinExistence type="predicted"/>
<dbReference type="InterPro" id="IPR016024">
    <property type="entry name" value="ARM-type_fold"/>
</dbReference>
<evidence type="ECO:0000256" key="4">
    <source>
        <dbReference type="ARBA" id="ARBA00022737"/>
    </source>
</evidence>
<feature type="compositionally biased region" description="Acidic residues" evidence="6">
    <location>
        <begin position="39"/>
        <end position="49"/>
    </location>
</feature>
<feature type="compositionally biased region" description="Acidic residues" evidence="6">
    <location>
        <begin position="372"/>
        <end position="389"/>
    </location>
</feature>
<gene>
    <name evidence="7" type="ORF">BQ2448_1402</name>
</gene>